<sequence length="290" mass="32131">MSDYNCLHEVPRNASPEDIRRAHRQLQLGWHPDKNPASKAKAQARFKNISEAYEVLSGESRNRHYDQHGRGGQDTGRHADFARSRGASAYNSGTPSPYRENPSELYREFFGSSDAFQDLYRGMRDGQCGPTVLTGGFPAYQQNSGSTVRTHFFIDLDDLMLAPQLSESGVCGSSAGFVAAPTQQIGSLPYIKPKRTETCTPIRDGLKAVLYFENSHLISDNGEHAMQKMTTEAPPGPSTKGPRSTDRTRKRPITPHGRSSAVVRQRGQARQRHVSLKKTPERPPKATPPN</sequence>
<comment type="caution">
    <text evidence="1">The sequence shown here is derived from an EMBL/GenBank/DDBJ whole genome shotgun (WGS) entry which is preliminary data.</text>
</comment>
<gene>
    <name evidence="1" type="ORF">HPB50_013492</name>
</gene>
<keyword evidence="2" id="KW-1185">Reference proteome</keyword>
<proteinExistence type="predicted"/>
<accession>A0ACB7SBA8</accession>
<dbReference type="Proteomes" id="UP000821845">
    <property type="component" value="Chromosome 5"/>
</dbReference>
<reference evidence="1" key="1">
    <citation type="submission" date="2020-05" db="EMBL/GenBank/DDBJ databases">
        <title>Large-scale comparative analyses of tick genomes elucidate their genetic diversity and vector capacities.</title>
        <authorList>
            <person name="Jia N."/>
            <person name="Wang J."/>
            <person name="Shi W."/>
            <person name="Du L."/>
            <person name="Sun Y."/>
            <person name="Zhan W."/>
            <person name="Jiang J."/>
            <person name="Wang Q."/>
            <person name="Zhang B."/>
            <person name="Ji P."/>
            <person name="Sakyi L.B."/>
            <person name="Cui X."/>
            <person name="Yuan T."/>
            <person name="Jiang B."/>
            <person name="Yang W."/>
            <person name="Lam T.T.-Y."/>
            <person name="Chang Q."/>
            <person name="Ding S."/>
            <person name="Wang X."/>
            <person name="Zhu J."/>
            <person name="Ruan X."/>
            <person name="Zhao L."/>
            <person name="Wei J."/>
            <person name="Que T."/>
            <person name="Du C."/>
            <person name="Cheng J."/>
            <person name="Dai P."/>
            <person name="Han X."/>
            <person name="Huang E."/>
            <person name="Gao Y."/>
            <person name="Liu J."/>
            <person name="Shao H."/>
            <person name="Ye R."/>
            <person name="Li L."/>
            <person name="Wei W."/>
            <person name="Wang X."/>
            <person name="Wang C."/>
            <person name="Yang T."/>
            <person name="Huo Q."/>
            <person name="Li W."/>
            <person name="Guo W."/>
            <person name="Chen H."/>
            <person name="Zhou L."/>
            <person name="Ni X."/>
            <person name="Tian J."/>
            <person name="Zhou Y."/>
            <person name="Sheng Y."/>
            <person name="Liu T."/>
            <person name="Pan Y."/>
            <person name="Xia L."/>
            <person name="Li J."/>
            <person name="Zhao F."/>
            <person name="Cao W."/>
        </authorList>
    </citation>
    <scope>NUCLEOTIDE SEQUENCE</scope>
    <source>
        <strain evidence="1">Hyas-2018</strain>
    </source>
</reference>
<protein>
    <submittedName>
        <fullName evidence="1">Uncharacterized protein</fullName>
    </submittedName>
</protein>
<evidence type="ECO:0000313" key="1">
    <source>
        <dbReference type="EMBL" id="KAH6930427.1"/>
    </source>
</evidence>
<evidence type="ECO:0000313" key="2">
    <source>
        <dbReference type="Proteomes" id="UP000821845"/>
    </source>
</evidence>
<organism evidence="1 2">
    <name type="scientific">Hyalomma asiaticum</name>
    <name type="common">Tick</name>
    <dbReference type="NCBI Taxonomy" id="266040"/>
    <lineage>
        <taxon>Eukaryota</taxon>
        <taxon>Metazoa</taxon>
        <taxon>Ecdysozoa</taxon>
        <taxon>Arthropoda</taxon>
        <taxon>Chelicerata</taxon>
        <taxon>Arachnida</taxon>
        <taxon>Acari</taxon>
        <taxon>Parasitiformes</taxon>
        <taxon>Ixodida</taxon>
        <taxon>Ixodoidea</taxon>
        <taxon>Ixodidae</taxon>
        <taxon>Hyalomminae</taxon>
        <taxon>Hyalomma</taxon>
    </lineage>
</organism>
<name>A0ACB7SBA8_HYAAI</name>
<dbReference type="EMBL" id="CM023485">
    <property type="protein sequence ID" value="KAH6930427.1"/>
    <property type="molecule type" value="Genomic_DNA"/>
</dbReference>